<keyword evidence="2" id="KW-0269">Exonuclease</keyword>
<organism evidence="2 3">
    <name type="scientific">Rhodococcus phage Trogglehumper</name>
    <dbReference type="NCBI Taxonomy" id="3038381"/>
    <lineage>
        <taxon>Viruses</taxon>
        <taxon>Duplodnaviria</taxon>
        <taxon>Heunggongvirae</taxon>
        <taxon>Uroviricota</taxon>
        <taxon>Caudoviricetes</taxon>
        <taxon>Caudoviricetes incertae sedis</taxon>
        <taxon>Trogglehumpervirus</taxon>
        <taxon>Trogglehumpervirus trogglehumper</taxon>
    </lineage>
</organism>
<keyword evidence="2" id="KW-0378">Hydrolase</keyword>
<keyword evidence="3" id="KW-1185">Reference proteome</keyword>
<dbReference type="EMBL" id="OQ709222">
    <property type="protein sequence ID" value="WGH21955.1"/>
    <property type="molecule type" value="Genomic_DNA"/>
</dbReference>
<reference evidence="2" key="1">
    <citation type="submission" date="2023-03" db="EMBL/GenBank/DDBJ databases">
        <authorList>
            <person name="Aguilar E."/>
            <person name="Antigua R."/>
            <person name="Antonino C."/>
            <person name="Bisram R."/>
            <person name="Chen J."/>
            <person name="Davilmar B."/>
            <person name="Del R.K."/>
            <person name="Germosen J."/>
            <person name="Hernandez J."/>
            <person name="Kelloggs L."/>
            <person name="Lema C."/>
            <person name="Li J."/>
            <person name="Melendez A."/>
            <person name="Mohammed I."/>
            <person name="Ryan A."/>
            <person name="Singh S."/>
            <person name="Tariq H."/>
            <person name="Golebiewska U.P."/>
            <person name="Russell D.A."/>
            <person name="Jacobs-Sera D."/>
            <person name="Hatfull G.F."/>
        </authorList>
    </citation>
    <scope>NUCLEOTIDE SEQUENCE</scope>
</reference>
<accession>A0AAF0K226</accession>
<name>A0AAF0K226_9CAUD</name>
<dbReference type="GO" id="GO:0003676">
    <property type="term" value="F:nucleic acid binding"/>
    <property type="evidence" value="ECO:0007669"/>
    <property type="project" value="InterPro"/>
</dbReference>
<proteinExistence type="predicted"/>
<dbReference type="SMART" id="SM00479">
    <property type="entry name" value="EXOIII"/>
    <property type="match status" value="1"/>
</dbReference>
<dbReference type="Proteomes" id="UP001242841">
    <property type="component" value="Segment"/>
</dbReference>
<dbReference type="InterPro" id="IPR012337">
    <property type="entry name" value="RNaseH-like_sf"/>
</dbReference>
<keyword evidence="2" id="KW-0540">Nuclease</keyword>
<dbReference type="InterPro" id="IPR013520">
    <property type="entry name" value="Ribonucl_H"/>
</dbReference>
<sequence length="215" mass="24478">MTEKFSRFDYKFHDTYDTVPKMLVLDLETTGLRVGEGDRILEVGMVAFNQDFHPISEFQCLVNGFAERRRWNEVRFAAEDGDEGAKIVVDMHERSGLAKAIENGDGNPIGEVQDAMIEWANDVGVAGLPITGSNAKFDRKFLEAFAPTFDEHTMHYRSIDVSSIKEWLRAFFPSHYTGARAKLNPSSSHRAVADCYDTRNELREYTQLLRNSLVF</sequence>
<protein>
    <submittedName>
        <fullName evidence="2">Exonuclease</fullName>
    </submittedName>
</protein>
<evidence type="ECO:0000313" key="3">
    <source>
        <dbReference type="Proteomes" id="UP001242841"/>
    </source>
</evidence>
<evidence type="ECO:0000313" key="2">
    <source>
        <dbReference type="EMBL" id="WGH21955.1"/>
    </source>
</evidence>
<dbReference type="Gene3D" id="3.30.420.10">
    <property type="entry name" value="Ribonuclease H-like superfamily/Ribonuclease H"/>
    <property type="match status" value="1"/>
</dbReference>
<dbReference type="InterPro" id="IPR036397">
    <property type="entry name" value="RNaseH_sf"/>
</dbReference>
<evidence type="ECO:0000259" key="1">
    <source>
        <dbReference type="SMART" id="SM00479"/>
    </source>
</evidence>
<feature type="domain" description="Exonuclease" evidence="1">
    <location>
        <begin position="21"/>
        <end position="211"/>
    </location>
</feature>
<dbReference type="Pfam" id="PF00929">
    <property type="entry name" value="RNase_T"/>
    <property type="match status" value="1"/>
</dbReference>
<dbReference type="GO" id="GO:0004527">
    <property type="term" value="F:exonuclease activity"/>
    <property type="evidence" value="ECO:0007669"/>
    <property type="project" value="UniProtKB-KW"/>
</dbReference>
<dbReference type="SUPFAM" id="SSF53098">
    <property type="entry name" value="Ribonuclease H-like"/>
    <property type="match status" value="1"/>
</dbReference>
<gene>
    <name evidence="2" type="primary">74</name>
    <name evidence="2" type="ORF">SEA_TROGGLEHUMPER_74</name>
</gene>